<reference evidence="2" key="1">
    <citation type="journal article" date="2020" name="mSystems">
        <title>Genome- and Community-Level Interaction Insights into Carbon Utilization and Element Cycling Functions of Hydrothermarchaeota in Hydrothermal Sediment.</title>
        <authorList>
            <person name="Zhou Z."/>
            <person name="Liu Y."/>
            <person name="Xu W."/>
            <person name="Pan J."/>
            <person name="Luo Z.H."/>
            <person name="Li M."/>
        </authorList>
    </citation>
    <scope>NUCLEOTIDE SEQUENCE</scope>
    <source>
        <strain evidence="2">SpSt-997</strain>
    </source>
</reference>
<evidence type="ECO:0000256" key="1">
    <source>
        <dbReference type="SAM" id="MobiDB-lite"/>
    </source>
</evidence>
<sequence length="172" mass="18319">MPVPPLPPPPTESATSQPNPTKNTAPESDALEATLEKLRALQKQTTPPKARANPQAGGAPNGGGARTGSDTSALSADQRASIGDHVRQCWTYDPGAKDANQLQVHLQVITDENGVARVVHVAGSDLGRMSDPEFRAFAERAVRAVLDPHCASLPLPKDMLGQRRTLDFRFSP</sequence>
<dbReference type="Gene3D" id="3.30.1150.10">
    <property type="match status" value="1"/>
</dbReference>
<feature type="region of interest" description="Disordered" evidence="1">
    <location>
        <begin position="1"/>
        <end position="80"/>
    </location>
</feature>
<evidence type="ECO:0000313" key="2">
    <source>
        <dbReference type="EMBL" id="HGC43017.1"/>
    </source>
</evidence>
<comment type="caution">
    <text evidence="2">The sequence shown here is derived from an EMBL/GenBank/DDBJ whole genome shotgun (WGS) entry which is preliminary data.</text>
</comment>
<dbReference type="AlphaFoldDB" id="A0A8J4M687"/>
<organism evidence="2">
    <name type="scientific">Acidicaldus sp</name>
    <dbReference type="NCBI Taxonomy" id="1872105"/>
    <lineage>
        <taxon>Bacteria</taxon>
        <taxon>Pseudomonadati</taxon>
        <taxon>Pseudomonadota</taxon>
        <taxon>Alphaproteobacteria</taxon>
        <taxon>Acetobacterales</taxon>
        <taxon>Acetobacteraceae</taxon>
        <taxon>Acidicaldus</taxon>
    </lineage>
</organism>
<proteinExistence type="predicted"/>
<dbReference type="SUPFAM" id="SSF74653">
    <property type="entry name" value="TolA/TonB C-terminal domain"/>
    <property type="match status" value="1"/>
</dbReference>
<protein>
    <recommendedName>
        <fullName evidence="3">TonB C-terminal domain-containing protein</fullName>
    </recommendedName>
</protein>
<accession>A0A8J4M687</accession>
<gene>
    <name evidence="2" type="ORF">ENY07_07325</name>
</gene>
<name>A0A8J4M687_9PROT</name>
<feature type="compositionally biased region" description="Polar residues" evidence="1">
    <location>
        <begin position="12"/>
        <end position="26"/>
    </location>
</feature>
<evidence type="ECO:0008006" key="3">
    <source>
        <dbReference type="Google" id="ProtNLM"/>
    </source>
</evidence>
<feature type="compositionally biased region" description="Pro residues" evidence="1">
    <location>
        <begin position="1"/>
        <end position="11"/>
    </location>
</feature>
<dbReference type="EMBL" id="DTQM01000146">
    <property type="protein sequence ID" value="HGC43017.1"/>
    <property type="molecule type" value="Genomic_DNA"/>
</dbReference>